<protein>
    <submittedName>
        <fullName evidence="2">Uncharacterized protein</fullName>
    </submittedName>
</protein>
<dbReference type="EMBL" id="JAACXV010013566">
    <property type="protein sequence ID" value="KAF7273096.1"/>
    <property type="molecule type" value="Genomic_DNA"/>
</dbReference>
<sequence>MKVVHSDSRREILTPSDEPPLEHGGEKAPQFRKQALPALRLGRHDGAVADVDGNVARLYAVDTASFVAESIRASRWRTS</sequence>
<keyword evidence="3" id="KW-1185">Reference proteome</keyword>
<reference evidence="2" key="1">
    <citation type="submission" date="2020-08" db="EMBL/GenBank/DDBJ databases">
        <title>Genome sequencing and assembly of the red palm weevil Rhynchophorus ferrugineus.</title>
        <authorList>
            <person name="Dias G.B."/>
            <person name="Bergman C.M."/>
            <person name="Manee M."/>
        </authorList>
    </citation>
    <scope>NUCLEOTIDE SEQUENCE</scope>
    <source>
        <strain evidence="2">AA-2017</strain>
        <tissue evidence="2">Whole larva</tissue>
    </source>
</reference>
<dbReference type="Proteomes" id="UP000625711">
    <property type="component" value="Unassembled WGS sequence"/>
</dbReference>
<dbReference type="AlphaFoldDB" id="A0A834I5L8"/>
<accession>A0A834I5L8</accession>
<feature type="region of interest" description="Disordered" evidence="1">
    <location>
        <begin position="1"/>
        <end position="29"/>
    </location>
</feature>
<feature type="compositionally biased region" description="Basic and acidic residues" evidence="1">
    <location>
        <begin position="1"/>
        <end position="12"/>
    </location>
</feature>
<evidence type="ECO:0000313" key="3">
    <source>
        <dbReference type="Proteomes" id="UP000625711"/>
    </source>
</evidence>
<evidence type="ECO:0000256" key="1">
    <source>
        <dbReference type="SAM" id="MobiDB-lite"/>
    </source>
</evidence>
<comment type="caution">
    <text evidence="2">The sequence shown here is derived from an EMBL/GenBank/DDBJ whole genome shotgun (WGS) entry which is preliminary data.</text>
</comment>
<name>A0A834I5L8_RHYFE</name>
<proteinExistence type="predicted"/>
<gene>
    <name evidence="2" type="ORF">GWI33_014159</name>
</gene>
<organism evidence="2 3">
    <name type="scientific">Rhynchophorus ferrugineus</name>
    <name type="common">Red palm weevil</name>
    <name type="synonym">Curculio ferrugineus</name>
    <dbReference type="NCBI Taxonomy" id="354439"/>
    <lineage>
        <taxon>Eukaryota</taxon>
        <taxon>Metazoa</taxon>
        <taxon>Ecdysozoa</taxon>
        <taxon>Arthropoda</taxon>
        <taxon>Hexapoda</taxon>
        <taxon>Insecta</taxon>
        <taxon>Pterygota</taxon>
        <taxon>Neoptera</taxon>
        <taxon>Endopterygota</taxon>
        <taxon>Coleoptera</taxon>
        <taxon>Polyphaga</taxon>
        <taxon>Cucujiformia</taxon>
        <taxon>Curculionidae</taxon>
        <taxon>Dryophthorinae</taxon>
        <taxon>Rhynchophorus</taxon>
    </lineage>
</organism>
<evidence type="ECO:0000313" key="2">
    <source>
        <dbReference type="EMBL" id="KAF7273096.1"/>
    </source>
</evidence>